<accession>A0ABT6EB10</accession>
<keyword evidence="2" id="KW-1185">Reference proteome</keyword>
<sequence length="230" mass="25320">MREDDVWSAITNSVKQSYIARLDAMKASYQKAGVNGAYSAGLEFGQLMTEAATSVLGVAGAAKYGAKLTVNGVKSLEKAARKNTGVHAEKAALDRIGQNGKNTKDLSLKDSNYVYYQQLIKNAENISTAKPGQQITVPRDLNEQIVWNQVKNNPEVGTKLDGMNNDSRFPVEAGFQKMEIKQKLSDGTTITVHYQYNLTTNKAYDMKITTPQRIQQAPKGVIDSIKDRIK</sequence>
<gene>
    <name evidence="1" type="ORF">OXR69_012045</name>
</gene>
<name>A0ABT6EB10_9ENTR</name>
<organism evidence="1 2">
    <name type="scientific">Klebsiella huaxiensis</name>
    <dbReference type="NCBI Taxonomy" id="2153354"/>
    <lineage>
        <taxon>Bacteria</taxon>
        <taxon>Pseudomonadati</taxon>
        <taxon>Pseudomonadota</taxon>
        <taxon>Gammaproteobacteria</taxon>
        <taxon>Enterobacterales</taxon>
        <taxon>Enterobacteriaceae</taxon>
        <taxon>Klebsiella/Raoultella group</taxon>
        <taxon>Klebsiella</taxon>
    </lineage>
</organism>
<evidence type="ECO:0000313" key="1">
    <source>
        <dbReference type="EMBL" id="MDG1642591.1"/>
    </source>
</evidence>
<reference evidence="1" key="1">
    <citation type="submission" date="2023-03" db="EMBL/GenBank/DDBJ databases">
        <title>identification of new KPC variant in Klebsiella huaxiensis from the Hospital Sewage Samples in China.</title>
        <authorList>
            <person name="Wu Y."/>
        </authorList>
    </citation>
    <scope>NUCLEOTIDE SEQUENCE</scope>
    <source>
        <strain evidence="1">ZR-9</strain>
    </source>
</reference>
<evidence type="ECO:0000313" key="2">
    <source>
        <dbReference type="Proteomes" id="UP001075001"/>
    </source>
</evidence>
<proteinExistence type="predicted"/>
<dbReference type="Proteomes" id="UP001075001">
    <property type="component" value="Unassembled WGS sequence"/>
</dbReference>
<protein>
    <submittedName>
        <fullName evidence="1">Uncharacterized protein</fullName>
    </submittedName>
</protein>
<dbReference type="RefSeq" id="WP_112215223.1">
    <property type="nucleotide sequence ID" value="NZ_CABGGQ010000015.1"/>
</dbReference>
<dbReference type="EMBL" id="JAPQEX020000001">
    <property type="protein sequence ID" value="MDG1642591.1"/>
    <property type="molecule type" value="Genomic_DNA"/>
</dbReference>
<comment type="caution">
    <text evidence="1">The sequence shown here is derived from an EMBL/GenBank/DDBJ whole genome shotgun (WGS) entry which is preliminary data.</text>
</comment>